<dbReference type="EMBL" id="JAINDJ010000005">
    <property type="protein sequence ID" value="KAG9448325.1"/>
    <property type="molecule type" value="Genomic_DNA"/>
</dbReference>
<dbReference type="Pfam" id="PF20431">
    <property type="entry name" value="E_motif"/>
    <property type="match status" value="1"/>
</dbReference>
<feature type="repeat" description="PPR" evidence="2">
    <location>
        <begin position="524"/>
        <end position="558"/>
    </location>
</feature>
<evidence type="ECO:0000313" key="6">
    <source>
        <dbReference type="Proteomes" id="UP000825729"/>
    </source>
</evidence>
<feature type="repeat" description="PPR" evidence="2">
    <location>
        <begin position="454"/>
        <end position="488"/>
    </location>
</feature>
<feature type="domain" description="DYW" evidence="4">
    <location>
        <begin position="840"/>
        <end position="922"/>
    </location>
</feature>
<dbReference type="NCBIfam" id="TIGR00756">
    <property type="entry name" value="PPR"/>
    <property type="match status" value="6"/>
</dbReference>
<organism evidence="5 6">
    <name type="scientific">Aristolochia fimbriata</name>
    <name type="common">White veined hardy Dutchman's pipe vine</name>
    <dbReference type="NCBI Taxonomy" id="158543"/>
    <lineage>
        <taxon>Eukaryota</taxon>
        <taxon>Viridiplantae</taxon>
        <taxon>Streptophyta</taxon>
        <taxon>Embryophyta</taxon>
        <taxon>Tracheophyta</taxon>
        <taxon>Spermatophyta</taxon>
        <taxon>Magnoliopsida</taxon>
        <taxon>Magnoliidae</taxon>
        <taxon>Piperales</taxon>
        <taxon>Aristolochiaceae</taxon>
        <taxon>Aristolochia</taxon>
    </lineage>
</organism>
<dbReference type="InterPro" id="IPR002885">
    <property type="entry name" value="PPR_rpt"/>
</dbReference>
<evidence type="ECO:0000256" key="3">
    <source>
        <dbReference type="SAM" id="MobiDB-lite"/>
    </source>
</evidence>
<dbReference type="PROSITE" id="PS51375">
    <property type="entry name" value="PPR"/>
    <property type="match status" value="7"/>
</dbReference>
<dbReference type="InterPro" id="IPR046960">
    <property type="entry name" value="PPR_At4g14850-like_plant"/>
</dbReference>
<gene>
    <name evidence="5" type="ORF">H6P81_014453</name>
</gene>
<protein>
    <recommendedName>
        <fullName evidence="4">DYW domain-containing protein</fullName>
    </recommendedName>
</protein>
<feature type="repeat" description="PPR" evidence="2">
    <location>
        <begin position="353"/>
        <end position="387"/>
    </location>
</feature>
<name>A0AAV7EHK1_ARIFI</name>
<dbReference type="PANTHER" id="PTHR47926">
    <property type="entry name" value="PENTATRICOPEPTIDE REPEAT-CONTAINING PROTEIN"/>
    <property type="match status" value="1"/>
</dbReference>
<dbReference type="FunFam" id="1.25.40.10:FF:000090">
    <property type="entry name" value="Pentatricopeptide repeat-containing protein, chloroplastic"/>
    <property type="match status" value="1"/>
</dbReference>
<keyword evidence="1" id="KW-0677">Repeat</keyword>
<dbReference type="InterPro" id="IPR046848">
    <property type="entry name" value="E_motif"/>
</dbReference>
<feature type="compositionally biased region" description="Basic and acidic residues" evidence="3">
    <location>
        <begin position="958"/>
        <end position="973"/>
    </location>
</feature>
<dbReference type="FunFam" id="1.25.40.10:FF:000393">
    <property type="entry name" value="Pentatricopeptide repeat-containing protein At1g20230"/>
    <property type="match status" value="1"/>
</dbReference>
<dbReference type="PANTHER" id="PTHR47926:SF539">
    <property type="entry name" value="DYW DOMAIN-CONTAINING PROTEIN"/>
    <property type="match status" value="1"/>
</dbReference>
<comment type="caution">
    <text evidence="5">The sequence shown here is derived from an EMBL/GenBank/DDBJ whole genome shotgun (WGS) entry which is preliminary data.</text>
</comment>
<feature type="repeat" description="PPR" evidence="2">
    <location>
        <begin position="625"/>
        <end position="659"/>
    </location>
</feature>
<dbReference type="Proteomes" id="UP000825729">
    <property type="component" value="Unassembled WGS sequence"/>
</dbReference>
<dbReference type="InterPro" id="IPR032867">
    <property type="entry name" value="DYW_dom"/>
</dbReference>
<dbReference type="Gene3D" id="1.25.40.10">
    <property type="entry name" value="Tetratricopeptide repeat domain"/>
    <property type="match status" value="5"/>
</dbReference>
<dbReference type="GO" id="GO:0009451">
    <property type="term" value="P:RNA modification"/>
    <property type="evidence" value="ECO:0007669"/>
    <property type="project" value="InterPro"/>
</dbReference>
<dbReference type="GO" id="GO:0003729">
    <property type="term" value="F:mRNA binding"/>
    <property type="evidence" value="ECO:0007669"/>
    <property type="project" value="UniProtKB-ARBA"/>
</dbReference>
<dbReference type="Pfam" id="PF13041">
    <property type="entry name" value="PPR_2"/>
    <property type="match status" value="3"/>
</dbReference>
<evidence type="ECO:0000256" key="2">
    <source>
        <dbReference type="PROSITE-ProRule" id="PRU00708"/>
    </source>
</evidence>
<sequence length="1005" mass="112570">MGETVHYLPGPFISQIPIRNKRRNVSISGVPGVAEETFTDKLRSSSLRFSPHSNPLDNPMKLTYSSSAKSIEAQITKFAEGSNSEKSLNELIIAHAKAGNSRLAALVSFMGLERETLSLVYLEKELNRVGMQLPELLVVLRELHSEGMLFNRVVLSAVLHICAKSMDFWLGAEIHACMIKNGFDLYSDMKIALKEFYVEGCGLDNAALIFTEMTLRTVASWNEAILSSSENGLWLKCVELFKMMPLSDVKPNTLTVTKVLQACGKLEALEEGMQIHAFTLKSELSSDLRVRNSLISMYSKCSELVLAKSVFDSMSTRSLVSWNSMIAGYALKGFLCEAWDLFDEMERSVVKPDLVTWNSLIRGHSIHGSLEETVKVLHRMQTADVKPNSVSITGVLQVITEMGPLELGKEIHGYIIRNGLDDDIYIGTSLVDMYVKKGKLTTAHVVFDNMKNTNTFVWNSLISGYAYNGSIKKALELLSEMEQEDLRPDLHTWNNLILGHASLGLNRQAVSLIHHLHTVGLSPDVTSWTALISGCRRRGNYLDSLQFCFLMQEAGIQPNSSTIASLLQACAGLAFLDKGLELHSYAIRHGFDSDVYVATALIDMYCKAGNLNTAYQIFKKLRNKSLASWNAMLMGFAVHGQGKEAILLFSEMGKSGLRPDTITFTALLSACMYSDLLSEGWKYFDSMRSDYNLAPTLEHYSCMVHLMGQNGYIDEAWDLIRAMELEPDASVWGALLGACRVPKNLELAEIAAKYLFKLEPYNKGNYMVMMNLYDSQGKWEDAEIMRDLVKVIGVKNIGGWCWIQINRSVHVFSAEGRPHPDIAEIYFELYHLISEMKKLGYVPDTGSVLETLDEEEKEKVLLSHPEKLAITFGLIKTGKSRPIKVIKNARVCKDCHTAAKYISLISGREIVLKERLKDKNYKDRPHMKREVLDEHRPNRKLWIKEYLSSKSSSPGDNQLHRKETTGVEGDKLSAKRVSQLTSDRNQNPRDCFAVPILMGGSSSGM</sequence>
<dbReference type="InterPro" id="IPR011990">
    <property type="entry name" value="TPR-like_helical_dom_sf"/>
</dbReference>
<dbReference type="AlphaFoldDB" id="A0AAV7EHK1"/>
<feature type="compositionally biased region" description="Polar residues" evidence="3">
    <location>
        <begin position="976"/>
        <end position="985"/>
    </location>
</feature>
<evidence type="ECO:0000259" key="4">
    <source>
        <dbReference type="Pfam" id="PF14432"/>
    </source>
</evidence>
<dbReference type="GO" id="GO:0008270">
    <property type="term" value="F:zinc ion binding"/>
    <property type="evidence" value="ECO:0007669"/>
    <property type="project" value="InterPro"/>
</dbReference>
<reference evidence="5 6" key="1">
    <citation type="submission" date="2021-07" db="EMBL/GenBank/DDBJ databases">
        <title>The Aristolochia fimbriata genome: insights into angiosperm evolution, floral development and chemical biosynthesis.</title>
        <authorList>
            <person name="Jiao Y."/>
        </authorList>
    </citation>
    <scope>NUCLEOTIDE SEQUENCE [LARGE SCALE GENOMIC DNA]</scope>
    <source>
        <strain evidence="5">IBCAS-2021</strain>
        <tissue evidence="5">Leaf</tissue>
    </source>
</reference>
<evidence type="ECO:0000313" key="5">
    <source>
        <dbReference type="EMBL" id="KAG9448325.1"/>
    </source>
</evidence>
<feature type="repeat" description="PPR" evidence="2">
    <location>
        <begin position="489"/>
        <end position="523"/>
    </location>
</feature>
<keyword evidence="6" id="KW-1185">Reference proteome</keyword>
<feature type="repeat" description="PPR" evidence="2">
    <location>
        <begin position="318"/>
        <end position="352"/>
    </location>
</feature>
<dbReference type="Pfam" id="PF13812">
    <property type="entry name" value="PPR_3"/>
    <property type="match status" value="1"/>
</dbReference>
<dbReference type="Pfam" id="PF01535">
    <property type="entry name" value="PPR"/>
    <property type="match status" value="4"/>
</dbReference>
<feature type="region of interest" description="Disordered" evidence="3">
    <location>
        <begin position="947"/>
        <end position="986"/>
    </location>
</feature>
<feature type="repeat" description="PPR" evidence="2">
    <location>
        <begin position="594"/>
        <end position="624"/>
    </location>
</feature>
<dbReference type="Pfam" id="PF14432">
    <property type="entry name" value="DYW_deaminase"/>
    <property type="match status" value="1"/>
</dbReference>
<evidence type="ECO:0000256" key="1">
    <source>
        <dbReference type="ARBA" id="ARBA00022737"/>
    </source>
</evidence>
<dbReference type="FunFam" id="1.25.40.10:FF:000073">
    <property type="entry name" value="Pentatricopeptide repeat-containing protein chloroplastic"/>
    <property type="match status" value="1"/>
</dbReference>
<accession>A0AAV7EHK1</accession>
<proteinExistence type="predicted"/>